<keyword evidence="10" id="KW-0539">Nucleus</keyword>
<evidence type="ECO:0000256" key="5">
    <source>
        <dbReference type="ARBA" id="ARBA00014184"/>
    </source>
</evidence>
<evidence type="ECO:0000256" key="7">
    <source>
        <dbReference type="ARBA" id="ARBA00022741"/>
    </source>
</evidence>
<evidence type="ECO:0000256" key="12">
    <source>
        <dbReference type="ARBA" id="ARBA00030594"/>
    </source>
</evidence>
<dbReference type="Gene3D" id="3.40.50.1440">
    <property type="entry name" value="Tubulin/FtsZ, GTPase domain"/>
    <property type="match status" value="1"/>
</dbReference>
<evidence type="ECO:0000256" key="2">
    <source>
        <dbReference type="ARBA" id="ARBA00004123"/>
    </source>
</evidence>
<feature type="domain" description="Tubulin/FtsZ GTPase" evidence="15">
    <location>
        <begin position="49"/>
        <end position="246"/>
    </location>
</feature>
<dbReference type="InterPro" id="IPR003008">
    <property type="entry name" value="Tubulin_FtsZ_GTPase"/>
</dbReference>
<proteinExistence type="inferred from homology"/>
<dbReference type="InterPro" id="IPR036525">
    <property type="entry name" value="Tubulin/FtsZ_GTPase_sf"/>
</dbReference>
<evidence type="ECO:0000256" key="13">
    <source>
        <dbReference type="ARBA" id="ARBA00046149"/>
    </source>
</evidence>
<dbReference type="PRINTS" id="PR01161">
    <property type="entry name" value="TUBULIN"/>
</dbReference>
<dbReference type="SUPFAM" id="SSF55307">
    <property type="entry name" value="Tubulin C-terminal domain-like"/>
    <property type="match status" value="1"/>
</dbReference>
<evidence type="ECO:0000256" key="3">
    <source>
        <dbReference type="ARBA" id="ARBA00004138"/>
    </source>
</evidence>
<dbReference type="GO" id="GO:0005200">
    <property type="term" value="F:structural constituent of cytoskeleton"/>
    <property type="evidence" value="ECO:0007669"/>
    <property type="project" value="InterPro"/>
</dbReference>
<evidence type="ECO:0000259" key="15">
    <source>
        <dbReference type="SMART" id="SM00864"/>
    </source>
</evidence>
<dbReference type="SMART" id="SM00864">
    <property type="entry name" value="Tubulin"/>
    <property type="match status" value="1"/>
</dbReference>
<accession>A0A0C9Q6A9</accession>
<evidence type="ECO:0000256" key="6">
    <source>
        <dbReference type="ARBA" id="ARBA00022701"/>
    </source>
</evidence>
<evidence type="ECO:0000256" key="11">
    <source>
        <dbReference type="ARBA" id="ARBA00023273"/>
    </source>
</evidence>
<evidence type="ECO:0000313" key="16">
    <source>
        <dbReference type="EMBL" id="JAG79420.1"/>
    </source>
</evidence>
<evidence type="ECO:0000256" key="1">
    <source>
        <dbReference type="ARBA" id="ARBA00004114"/>
    </source>
</evidence>
<keyword evidence="6 14" id="KW-0493">Microtubule</keyword>
<dbReference type="GO" id="GO:0005525">
    <property type="term" value="F:GTP binding"/>
    <property type="evidence" value="ECO:0007669"/>
    <property type="project" value="UniProtKB-UniRule"/>
</dbReference>
<comment type="function">
    <text evidence="13">Acts as a positive regulator of hedgehog signaling and regulates ciliary function.</text>
</comment>
<comment type="similarity">
    <text evidence="4 14">Belongs to the tubulin family.</text>
</comment>
<gene>
    <name evidence="16" type="primary">TUBD1</name>
    <name evidence="16" type="ORF">g.12560</name>
</gene>
<dbReference type="GO" id="GO:0005634">
    <property type="term" value="C:nucleus"/>
    <property type="evidence" value="ECO:0007669"/>
    <property type="project" value="UniProtKB-SubCell"/>
</dbReference>
<evidence type="ECO:0000256" key="10">
    <source>
        <dbReference type="ARBA" id="ARBA00023242"/>
    </source>
</evidence>
<dbReference type="SUPFAM" id="SSF52490">
    <property type="entry name" value="Tubulin nucleotide-binding domain-like"/>
    <property type="match status" value="1"/>
</dbReference>
<dbReference type="InterPro" id="IPR008280">
    <property type="entry name" value="Tub_FtsZ_C"/>
</dbReference>
<dbReference type="InterPro" id="IPR002967">
    <property type="entry name" value="Delta_tubulin"/>
</dbReference>
<reference evidence="16" key="1">
    <citation type="submission" date="2015-01" db="EMBL/GenBank/DDBJ databases">
        <title>Transcriptome Assembly of Fopius arisanus.</title>
        <authorList>
            <person name="Geib S."/>
        </authorList>
    </citation>
    <scope>NUCLEOTIDE SEQUENCE</scope>
</reference>
<dbReference type="GO" id="GO:0005874">
    <property type="term" value="C:microtubule"/>
    <property type="evidence" value="ECO:0007669"/>
    <property type="project" value="UniProtKB-KW"/>
</dbReference>
<keyword evidence="9 14" id="KW-0342">GTP-binding</keyword>
<dbReference type="GO" id="GO:0005929">
    <property type="term" value="C:cilium"/>
    <property type="evidence" value="ECO:0007669"/>
    <property type="project" value="UniProtKB-SubCell"/>
</dbReference>
<name>A0A0C9Q6A9_9HYME</name>
<comment type="subcellular location">
    <subcellularLocation>
        <location evidence="3">Cell projection</location>
        <location evidence="3">Cilium</location>
    </subcellularLocation>
    <subcellularLocation>
        <location evidence="1">Cytoplasm</location>
        <location evidence="1">Cytoskeleton</location>
        <location evidence="1">Microtubule organizing center</location>
        <location evidence="1">Centrosome</location>
        <location evidence="1">Centriole</location>
    </subcellularLocation>
    <subcellularLocation>
        <location evidence="2">Nucleus</location>
    </subcellularLocation>
</comment>
<keyword evidence="7 14" id="KW-0547">Nucleotide-binding</keyword>
<sequence length="440" mass="49714">MLTLQFGQCGNQLGDILFKKITKDLSSTSPGTSFSDCYEYSEAVTSKWFEGAAQDGRIIARVLLIDTETKVINKIITKNDENFCYRSRNVITPGNAGGSANNWAFGYTRKGPEFEALVMEAVRKEVEKADRLDSFLCLLSCAGGTGSGLGSFITSSLRDEFPLKNIITAAILPFPSGEIATQSYNTVLSLAKVLEDSDLILMLENQKLNHEITQNCKMKIDFPRDLNDIAAQKILSVFQPARDLSSDRLNDVNHIISKVSPHPGYKLASIEAVPLIPDTQIVSMSHRTFQNYPTHFKTLRKEIYTPRGVKSLSNILITRGTVKQRGKKMFSPDNDDPGVIDQLIDRDIYSEIKWLQFRERMTHFRQKRNFLGNERFSSVISNNSRIAEPLDDIVSSAWRIYTHGAFLHQYKQYGLEDDDFLRAFAKIESVVKFYKSLEVD</sequence>
<evidence type="ECO:0000256" key="8">
    <source>
        <dbReference type="ARBA" id="ARBA00022794"/>
    </source>
</evidence>
<dbReference type="PRINTS" id="PR01224">
    <property type="entry name" value="DELTATUBULIN"/>
</dbReference>
<organism evidence="16">
    <name type="scientific">Fopius arisanus</name>
    <dbReference type="NCBI Taxonomy" id="64838"/>
    <lineage>
        <taxon>Eukaryota</taxon>
        <taxon>Metazoa</taxon>
        <taxon>Ecdysozoa</taxon>
        <taxon>Arthropoda</taxon>
        <taxon>Hexapoda</taxon>
        <taxon>Insecta</taxon>
        <taxon>Pterygota</taxon>
        <taxon>Neoptera</taxon>
        <taxon>Endopterygota</taxon>
        <taxon>Hymenoptera</taxon>
        <taxon>Apocrita</taxon>
        <taxon>Ichneumonoidea</taxon>
        <taxon>Braconidae</taxon>
        <taxon>Opiinae</taxon>
        <taxon>Fopius</taxon>
    </lineage>
</organism>
<keyword evidence="11" id="KW-0966">Cell projection</keyword>
<evidence type="ECO:0000256" key="9">
    <source>
        <dbReference type="ARBA" id="ARBA00023134"/>
    </source>
</evidence>
<dbReference type="AlphaFoldDB" id="A0A0C9Q6A9"/>
<dbReference type="InterPro" id="IPR017975">
    <property type="entry name" value="Tubulin_CS"/>
</dbReference>
<evidence type="ECO:0000256" key="4">
    <source>
        <dbReference type="ARBA" id="ARBA00009636"/>
    </source>
</evidence>
<dbReference type="GO" id="GO:0005814">
    <property type="term" value="C:centriole"/>
    <property type="evidence" value="ECO:0007669"/>
    <property type="project" value="UniProtKB-SubCell"/>
</dbReference>
<dbReference type="InterPro" id="IPR000217">
    <property type="entry name" value="Tubulin"/>
</dbReference>
<dbReference type="PROSITE" id="PS00227">
    <property type="entry name" value="TUBULIN"/>
    <property type="match status" value="1"/>
</dbReference>
<dbReference type="Pfam" id="PF00091">
    <property type="entry name" value="Tubulin"/>
    <property type="match status" value="1"/>
</dbReference>
<dbReference type="GO" id="GO:0007017">
    <property type="term" value="P:microtubule-based process"/>
    <property type="evidence" value="ECO:0007669"/>
    <property type="project" value="InterPro"/>
</dbReference>
<protein>
    <recommendedName>
        <fullName evidence="5">Tubulin delta chain</fullName>
    </recommendedName>
    <alternativeName>
        <fullName evidence="12">Delta-tubulin</fullName>
    </alternativeName>
</protein>
<evidence type="ECO:0000256" key="14">
    <source>
        <dbReference type="RuleBase" id="RU000352"/>
    </source>
</evidence>
<keyword evidence="8" id="KW-0970">Cilium biogenesis/degradation</keyword>
<dbReference type="EMBL" id="GBYB01009653">
    <property type="protein sequence ID" value="JAG79420.1"/>
    <property type="molecule type" value="Transcribed_RNA"/>
</dbReference>
<dbReference type="CDD" id="cd02189">
    <property type="entry name" value="delta_zeta_tubulin-like"/>
    <property type="match status" value="1"/>
</dbReference>
<dbReference type="GO" id="GO:0030030">
    <property type="term" value="P:cell projection organization"/>
    <property type="evidence" value="ECO:0007669"/>
    <property type="project" value="UniProtKB-KW"/>
</dbReference>
<dbReference type="PANTHER" id="PTHR11588">
    <property type="entry name" value="TUBULIN"/>
    <property type="match status" value="1"/>
</dbReference>